<gene>
    <name evidence="5" type="ORF">OG469_10955</name>
</gene>
<reference evidence="5 6" key="1">
    <citation type="submission" date="2022-10" db="EMBL/GenBank/DDBJ databases">
        <title>The complete genomes of actinobacterial strains from the NBC collection.</title>
        <authorList>
            <person name="Joergensen T.S."/>
            <person name="Alvarez Arevalo M."/>
            <person name="Sterndorff E.B."/>
            <person name="Faurdal D."/>
            <person name="Vuksanovic O."/>
            <person name="Mourched A.-S."/>
            <person name="Charusanti P."/>
            <person name="Shaw S."/>
            <person name="Blin K."/>
            <person name="Weber T."/>
        </authorList>
    </citation>
    <scope>NUCLEOTIDE SEQUENCE [LARGE SCALE GENOMIC DNA]</scope>
    <source>
        <strain evidence="5 6">NBC_01247</strain>
    </source>
</reference>
<dbReference type="InterPro" id="IPR036390">
    <property type="entry name" value="WH_DNA-bd_sf"/>
</dbReference>
<dbReference type="PANTHER" id="PTHR33204">
    <property type="entry name" value="TRANSCRIPTIONAL REGULATOR, MARR FAMILY"/>
    <property type="match status" value="1"/>
</dbReference>
<evidence type="ECO:0000313" key="6">
    <source>
        <dbReference type="Proteomes" id="UP001432014"/>
    </source>
</evidence>
<dbReference type="InterPro" id="IPR002577">
    <property type="entry name" value="HTH_HxlR"/>
</dbReference>
<dbReference type="Proteomes" id="UP001432014">
    <property type="component" value="Chromosome"/>
</dbReference>
<dbReference type="PROSITE" id="PS51118">
    <property type="entry name" value="HTH_HXLR"/>
    <property type="match status" value="1"/>
</dbReference>
<evidence type="ECO:0000313" key="5">
    <source>
        <dbReference type="EMBL" id="WUS55996.1"/>
    </source>
</evidence>
<keyword evidence="2" id="KW-0238">DNA-binding</keyword>
<dbReference type="Pfam" id="PF01638">
    <property type="entry name" value="HxlR"/>
    <property type="match status" value="1"/>
</dbReference>
<evidence type="ECO:0000256" key="3">
    <source>
        <dbReference type="ARBA" id="ARBA00023163"/>
    </source>
</evidence>
<keyword evidence="6" id="KW-1185">Reference proteome</keyword>
<dbReference type="Gene3D" id="1.10.10.10">
    <property type="entry name" value="Winged helix-like DNA-binding domain superfamily/Winged helix DNA-binding domain"/>
    <property type="match status" value="1"/>
</dbReference>
<dbReference type="InterPro" id="IPR036388">
    <property type="entry name" value="WH-like_DNA-bd_sf"/>
</dbReference>
<protein>
    <submittedName>
        <fullName evidence="5">Helix-turn-helix transcriptional regulator</fullName>
    </submittedName>
</protein>
<dbReference type="RefSeq" id="WP_329499387.1">
    <property type="nucleotide sequence ID" value="NZ_CP108460.1"/>
</dbReference>
<name>A0ABZ1W5A9_9ACTN</name>
<keyword evidence="1" id="KW-0805">Transcription regulation</keyword>
<evidence type="ECO:0000256" key="1">
    <source>
        <dbReference type="ARBA" id="ARBA00023015"/>
    </source>
</evidence>
<dbReference type="EMBL" id="CP108482">
    <property type="protein sequence ID" value="WUS55996.1"/>
    <property type="molecule type" value="Genomic_DNA"/>
</dbReference>
<evidence type="ECO:0000259" key="4">
    <source>
        <dbReference type="PROSITE" id="PS51118"/>
    </source>
</evidence>
<proteinExistence type="predicted"/>
<dbReference type="SUPFAM" id="SSF46785">
    <property type="entry name" value="Winged helix' DNA-binding domain"/>
    <property type="match status" value="1"/>
</dbReference>
<keyword evidence="3" id="KW-0804">Transcription</keyword>
<feature type="domain" description="HTH hxlR-type" evidence="4">
    <location>
        <begin position="20"/>
        <end position="118"/>
    </location>
</feature>
<organism evidence="5 6">
    <name type="scientific">Kitasatospora herbaricolor</name>
    <dbReference type="NCBI Taxonomy" id="68217"/>
    <lineage>
        <taxon>Bacteria</taxon>
        <taxon>Bacillati</taxon>
        <taxon>Actinomycetota</taxon>
        <taxon>Actinomycetes</taxon>
        <taxon>Kitasatosporales</taxon>
        <taxon>Streptomycetaceae</taxon>
        <taxon>Kitasatospora</taxon>
    </lineage>
</organism>
<evidence type="ECO:0000256" key="2">
    <source>
        <dbReference type="ARBA" id="ARBA00023125"/>
    </source>
</evidence>
<dbReference type="PANTHER" id="PTHR33204:SF18">
    <property type="entry name" value="TRANSCRIPTIONAL REGULATORY PROTEIN"/>
    <property type="match status" value="1"/>
</dbReference>
<sequence length="137" mass="15135">MDTTSELVGQRVADVYLRECASRSVLQLLANKWTFLVLGALADGPQRFGVLLRRADGITQKSLTQTLRGLERDGLLSRTVYPTIPPRVEYELTDLGRSVGGLIGQINVWAEANLSSVVAAREEYDVHVGEEPRPVTR</sequence>
<accession>A0ABZ1W5A9</accession>